<comment type="caution">
    <text evidence="1">The sequence shown here is derived from an EMBL/GenBank/DDBJ whole genome shotgun (WGS) entry which is preliminary data.</text>
</comment>
<dbReference type="Pfam" id="PF16093">
    <property type="entry name" value="PAC4"/>
    <property type="match status" value="1"/>
</dbReference>
<sequence>MHPTCYAFESTAVAPCIILEITELVNSYMIWVGSTESDLSSSDRSTIEQQIALGRLANDWACAMPPLGPDKPSVGTSLYRSSSTDLVRFRKQIFLSVDVTTSFGNPSDLNHVLLEMERNVAKTLKALQDGPRGLIIE</sequence>
<proteinExistence type="predicted"/>
<dbReference type="AlphaFoldDB" id="A0A9P6E225"/>
<gene>
    <name evidence="1" type="ORF">BS47DRAFT_1335897</name>
</gene>
<dbReference type="GO" id="GO:0043248">
    <property type="term" value="P:proteasome assembly"/>
    <property type="evidence" value="ECO:0007669"/>
    <property type="project" value="InterPro"/>
</dbReference>
<dbReference type="Proteomes" id="UP000886523">
    <property type="component" value="Unassembled WGS sequence"/>
</dbReference>
<organism evidence="1 2">
    <name type="scientific">Hydnum rufescens UP504</name>
    <dbReference type="NCBI Taxonomy" id="1448309"/>
    <lineage>
        <taxon>Eukaryota</taxon>
        <taxon>Fungi</taxon>
        <taxon>Dikarya</taxon>
        <taxon>Basidiomycota</taxon>
        <taxon>Agaricomycotina</taxon>
        <taxon>Agaricomycetes</taxon>
        <taxon>Cantharellales</taxon>
        <taxon>Hydnaceae</taxon>
        <taxon>Hydnum</taxon>
    </lineage>
</organism>
<dbReference type="InterPro" id="IPR032157">
    <property type="entry name" value="PAC4"/>
</dbReference>
<dbReference type="EMBL" id="MU128912">
    <property type="protein sequence ID" value="KAF9520298.1"/>
    <property type="molecule type" value="Genomic_DNA"/>
</dbReference>
<dbReference type="OrthoDB" id="368507at2759"/>
<evidence type="ECO:0000313" key="2">
    <source>
        <dbReference type="Proteomes" id="UP000886523"/>
    </source>
</evidence>
<evidence type="ECO:0000313" key="1">
    <source>
        <dbReference type="EMBL" id="KAF9520298.1"/>
    </source>
</evidence>
<keyword evidence="2" id="KW-1185">Reference proteome</keyword>
<reference evidence="1" key="1">
    <citation type="journal article" date="2020" name="Nat. Commun.">
        <title>Large-scale genome sequencing of mycorrhizal fungi provides insights into the early evolution of symbiotic traits.</title>
        <authorList>
            <person name="Miyauchi S."/>
            <person name="Kiss E."/>
            <person name="Kuo A."/>
            <person name="Drula E."/>
            <person name="Kohler A."/>
            <person name="Sanchez-Garcia M."/>
            <person name="Morin E."/>
            <person name="Andreopoulos B."/>
            <person name="Barry K.W."/>
            <person name="Bonito G."/>
            <person name="Buee M."/>
            <person name="Carver A."/>
            <person name="Chen C."/>
            <person name="Cichocki N."/>
            <person name="Clum A."/>
            <person name="Culley D."/>
            <person name="Crous P.W."/>
            <person name="Fauchery L."/>
            <person name="Girlanda M."/>
            <person name="Hayes R.D."/>
            <person name="Keri Z."/>
            <person name="LaButti K."/>
            <person name="Lipzen A."/>
            <person name="Lombard V."/>
            <person name="Magnuson J."/>
            <person name="Maillard F."/>
            <person name="Murat C."/>
            <person name="Nolan M."/>
            <person name="Ohm R.A."/>
            <person name="Pangilinan J."/>
            <person name="Pereira M.F."/>
            <person name="Perotto S."/>
            <person name="Peter M."/>
            <person name="Pfister S."/>
            <person name="Riley R."/>
            <person name="Sitrit Y."/>
            <person name="Stielow J.B."/>
            <person name="Szollosi G."/>
            <person name="Zifcakova L."/>
            <person name="Stursova M."/>
            <person name="Spatafora J.W."/>
            <person name="Tedersoo L."/>
            <person name="Vaario L.M."/>
            <person name="Yamada A."/>
            <person name="Yan M."/>
            <person name="Wang P."/>
            <person name="Xu J."/>
            <person name="Bruns T."/>
            <person name="Baldrian P."/>
            <person name="Vilgalys R."/>
            <person name="Dunand C."/>
            <person name="Henrissat B."/>
            <person name="Grigoriev I.V."/>
            <person name="Hibbett D."/>
            <person name="Nagy L.G."/>
            <person name="Martin F.M."/>
        </authorList>
    </citation>
    <scope>NUCLEOTIDE SEQUENCE</scope>
    <source>
        <strain evidence="1">UP504</strain>
    </source>
</reference>
<name>A0A9P6E225_9AGAM</name>
<accession>A0A9P6E225</accession>
<protein>
    <submittedName>
        <fullName evidence="1">Uncharacterized protein</fullName>
    </submittedName>
</protein>